<accession>A0ACC0LKW1</accession>
<sequence>MLNSANSIHCGSIPLLVHESGPSSDNPGPSDSLGRVNLLDFLESVTVTNNAHFEIQEDDTPTVRQIKGLSKEVRDLRSELDGKNKLIESLRNPEPGGVAKGSSWRDKVASPECRQQVMHPSVGVDIPTAVAPQDDDARVEVMDSVAAEVIIDSEVLVNKEAMDIANVVTVSNSSKDIGASSLYAALPKELGVGMVDPDAVFQALMTASNDSINKLNNPGAAKRGRKPKNR</sequence>
<evidence type="ECO:0000313" key="1">
    <source>
        <dbReference type="EMBL" id="KAI8528957.1"/>
    </source>
</evidence>
<organism evidence="1 2">
    <name type="scientific">Rhododendron molle</name>
    <name type="common">Chinese azalea</name>
    <name type="synonym">Azalea mollis</name>
    <dbReference type="NCBI Taxonomy" id="49168"/>
    <lineage>
        <taxon>Eukaryota</taxon>
        <taxon>Viridiplantae</taxon>
        <taxon>Streptophyta</taxon>
        <taxon>Embryophyta</taxon>
        <taxon>Tracheophyta</taxon>
        <taxon>Spermatophyta</taxon>
        <taxon>Magnoliopsida</taxon>
        <taxon>eudicotyledons</taxon>
        <taxon>Gunneridae</taxon>
        <taxon>Pentapetalae</taxon>
        <taxon>asterids</taxon>
        <taxon>Ericales</taxon>
        <taxon>Ericaceae</taxon>
        <taxon>Ericoideae</taxon>
        <taxon>Rhodoreae</taxon>
        <taxon>Rhododendron</taxon>
    </lineage>
</organism>
<gene>
    <name evidence="1" type="ORF">RHMOL_Rhmol12G0188600</name>
</gene>
<protein>
    <submittedName>
        <fullName evidence="1">Uncharacterized protein</fullName>
    </submittedName>
</protein>
<name>A0ACC0LKW1_RHOML</name>
<reference evidence="1" key="1">
    <citation type="submission" date="2022-02" db="EMBL/GenBank/DDBJ databases">
        <title>Plant Genome Project.</title>
        <authorList>
            <person name="Zhang R.-G."/>
        </authorList>
    </citation>
    <scope>NUCLEOTIDE SEQUENCE</scope>
    <source>
        <strain evidence="1">AT1</strain>
    </source>
</reference>
<evidence type="ECO:0000313" key="2">
    <source>
        <dbReference type="Proteomes" id="UP001062846"/>
    </source>
</evidence>
<keyword evidence="2" id="KW-1185">Reference proteome</keyword>
<proteinExistence type="predicted"/>
<dbReference type="Proteomes" id="UP001062846">
    <property type="component" value="Chromosome 12"/>
</dbReference>
<comment type="caution">
    <text evidence="1">The sequence shown here is derived from an EMBL/GenBank/DDBJ whole genome shotgun (WGS) entry which is preliminary data.</text>
</comment>
<dbReference type="EMBL" id="CM046399">
    <property type="protein sequence ID" value="KAI8528957.1"/>
    <property type="molecule type" value="Genomic_DNA"/>
</dbReference>